<dbReference type="RefSeq" id="WP_218095667.1">
    <property type="nucleotide sequence ID" value="NZ_CAJVAS010000051.1"/>
</dbReference>
<evidence type="ECO:0008006" key="3">
    <source>
        <dbReference type="Google" id="ProtNLM"/>
    </source>
</evidence>
<accession>A0A916NLR0</accession>
<dbReference type="AlphaFoldDB" id="A0A916NLR0"/>
<protein>
    <recommendedName>
        <fullName evidence="3">DUF1868 domain-containing protein</fullName>
    </recommendedName>
</protein>
<organism evidence="1 2">
    <name type="scientific">Paenibacillus solanacearum</name>
    <dbReference type="NCBI Taxonomy" id="2048548"/>
    <lineage>
        <taxon>Bacteria</taxon>
        <taxon>Bacillati</taxon>
        <taxon>Bacillota</taxon>
        <taxon>Bacilli</taxon>
        <taxon>Bacillales</taxon>
        <taxon>Paenibacillaceae</taxon>
        <taxon>Paenibacillus</taxon>
    </lineage>
</organism>
<comment type="caution">
    <text evidence="1">The sequence shown here is derived from an EMBL/GenBank/DDBJ whole genome shotgun (WGS) entry which is preliminary data.</text>
</comment>
<proteinExistence type="predicted"/>
<evidence type="ECO:0000313" key="1">
    <source>
        <dbReference type="EMBL" id="CAG7649970.1"/>
    </source>
</evidence>
<sequence length="263" mass="29343">MMTITNRKVAGLTPAWAPFYGFSLLFDNPGHSVAAGDAEGELEAMACHPDEPALSFYRTFHEQSAELEQLHADYLLCPLPFHSYHVTVWDGLNVSNVNKMTAYSQEAERFVSELPGSLLTDSPFLRRTGGEAIRINVDGGIRFAYDALENRGNSALVVNVKAADPESAERLKEVERLRSELNAEFQERFGVTTASADYRPHVSLGYFANKELGSQSASALERLDDRLRQASEGRTVTFRSISLYGMTDMQTFIRKRPDNARPQ</sequence>
<evidence type="ECO:0000313" key="2">
    <source>
        <dbReference type="Proteomes" id="UP000693672"/>
    </source>
</evidence>
<dbReference type="EMBL" id="CAJVAS010000051">
    <property type="protein sequence ID" value="CAG7649970.1"/>
    <property type="molecule type" value="Genomic_DNA"/>
</dbReference>
<dbReference type="Proteomes" id="UP000693672">
    <property type="component" value="Unassembled WGS sequence"/>
</dbReference>
<name>A0A916NLR0_9BACL</name>
<gene>
    <name evidence="1" type="ORF">PAESOLCIP111_05984</name>
</gene>
<keyword evidence="2" id="KW-1185">Reference proteome</keyword>
<reference evidence="1" key="1">
    <citation type="submission" date="2021-06" db="EMBL/GenBank/DDBJ databases">
        <authorList>
            <person name="Criscuolo A."/>
        </authorList>
    </citation>
    <scope>NUCLEOTIDE SEQUENCE</scope>
    <source>
        <strain evidence="1">CIP111600</strain>
    </source>
</reference>